<dbReference type="AlphaFoldDB" id="A0A2D0NGF5"/>
<gene>
    <name evidence="1" type="ORF">CRP01_05020</name>
</gene>
<protein>
    <submittedName>
        <fullName evidence="1">Uncharacterized protein</fullName>
    </submittedName>
</protein>
<evidence type="ECO:0000313" key="1">
    <source>
        <dbReference type="EMBL" id="PHN07466.1"/>
    </source>
</evidence>
<comment type="caution">
    <text evidence="1">The sequence shown here is derived from an EMBL/GenBank/DDBJ whole genome shotgun (WGS) entry which is preliminary data.</text>
</comment>
<evidence type="ECO:0000313" key="2">
    <source>
        <dbReference type="Proteomes" id="UP000223913"/>
    </source>
</evidence>
<reference evidence="1 2" key="1">
    <citation type="submission" date="2017-10" db="EMBL/GenBank/DDBJ databases">
        <title>The draft genome sequence of Lewinella nigricans NBRC 102662.</title>
        <authorList>
            <person name="Wang K."/>
        </authorList>
    </citation>
    <scope>NUCLEOTIDE SEQUENCE [LARGE SCALE GENOMIC DNA]</scope>
    <source>
        <strain evidence="1 2">NBRC 102662</strain>
    </source>
</reference>
<organism evidence="1 2">
    <name type="scientific">Flavilitoribacter nigricans (strain ATCC 23147 / DSM 23189 / NBRC 102662 / NCIMB 1420 / SS-2)</name>
    <name type="common">Lewinella nigricans</name>
    <dbReference type="NCBI Taxonomy" id="1122177"/>
    <lineage>
        <taxon>Bacteria</taxon>
        <taxon>Pseudomonadati</taxon>
        <taxon>Bacteroidota</taxon>
        <taxon>Saprospiria</taxon>
        <taxon>Saprospirales</taxon>
        <taxon>Lewinellaceae</taxon>
        <taxon>Flavilitoribacter</taxon>
    </lineage>
</organism>
<sequence>MKNILDGALHLGKSVPSWAGDMTVRCTYYYRVASWSNDMKNLQGGALHLRKAVPYCFVAMTACCTYYGAIVGKRRCSAPYYFQPKGMKIATATA</sequence>
<name>A0A2D0NGF5_FLAN2</name>
<keyword evidence="2" id="KW-1185">Reference proteome</keyword>
<dbReference type="EMBL" id="PDUD01000009">
    <property type="protein sequence ID" value="PHN07466.1"/>
    <property type="molecule type" value="Genomic_DNA"/>
</dbReference>
<dbReference type="Proteomes" id="UP000223913">
    <property type="component" value="Unassembled WGS sequence"/>
</dbReference>
<accession>A0A2D0NGF5</accession>
<proteinExistence type="predicted"/>